<proteinExistence type="predicted"/>
<dbReference type="Proteomes" id="UP001500630">
    <property type="component" value="Unassembled WGS sequence"/>
</dbReference>
<reference evidence="2" key="1">
    <citation type="journal article" date="2019" name="Int. J. Syst. Evol. Microbiol.">
        <title>The Global Catalogue of Microorganisms (GCM) 10K type strain sequencing project: providing services to taxonomists for standard genome sequencing and annotation.</title>
        <authorList>
            <consortium name="The Broad Institute Genomics Platform"/>
            <consortium name="The Broad Institute Genome Sequencing Center for Infectious Disease"/>
            <person name="Wu L."/>
            <person name="Ma J."/>
        </authorList>
    </citation>
    <scope>NUCLEOTIDE SEQUENCE [LARGE SCALE GENOMIC DNA]</scope>
    <source>
        <strain evidence="2">JCM 17326</strain>
    </source>
</reference>
<dbReference type="RefSeq" id="WP_345558708.1">
    <property type="nucleotide sequence ID" value="NZ_BAABDQ010000001.1"/>
</dbReference>
<evidence type="ECO:0008006" key="3">
    <source>
        <dbReference type="Google" id="ProtNLM"/>
    </source>
</evidence>
<comment type="caution">
    <text evidence="1">The sequence shown here is derived from an EMBL/GenBank/DDBJ whole genome shotgun (WGS) entry which is preliminary data.</text>
</comment>
<sequence>MQTVTLVIAIFGAVLGTASFTWQVTTFLLSGARTKTELLIGALGRGGIATGPIDSMTPDNLTRLVEQGFTTPVIAVRARNIGRLPVTVTGISLPSSLKGMSLSVPGGMVGPDLPHRLEVGDTETWAIDLEQVMHFLKAGRETFEIDPALVQMWGQVDLGNGRQVRSAESFRP</sequence>
<name>A0ABP6VD35_9ACTN</name>
<protein>
    <recommendedName>
        <fullName evidence="3">DUF2993 domain-containing protein</fullName>
    </recommendedName>
</protein>
<dbReference type="EMBL" id="BAABDQ010000001">
    <property type="protein sequence ID" value="GAA3531342.1"/>
    <property type="molecule type" value="Genomic_DNA"/>
</dbReference>
<accession>A0ABP6VD35</accession>
<gene>
    <name evidence="1" type="ORF">GCM10022419_008070</name>
</gene>
<evidence type="ECO:0000313" key="1">
    <source>
        <dbReference type="EMBL" id="GAA3531342.1"/>
    </source>
</evidence>
<keyword evidence="2" id="KW-1185">Reference proteome</keyword>
<organism evidence="1 2">
    <name type="scientific">Nonomuraea rosea</name>
    <dbReference type="NCBI Taxonomy" id="638574"/>
    <lineage>
        <taxon>Bacteria</taxon>
        <taxon>Bacillati</taxon>
        <taxon>Actinomycetota</taxon>
        <taxon>Actinomycetes</taxon>
        <taxon>Streptosporangiales</taxon>
        <taxon>Streptosporangiaceae</taxon>
        <taxon>Nonomuraea</taxon>
    </lineage>
</organism>
<evidence type="ECO:0000313" key="2">
    <source>
        <dbReference type="Proteomes" id="UP001500630"/>
    </source>
</evidence>